<dbReference type="EMBL" id="UINC01031864">
    <property type="protein sequence ID" value="SVB18585.1"/>
    <property type="molecule type" value="Genomic_DNA"/>
</dbReference>
<organism evidence="1">
    <name type="scientific">marine metagenome</name>
    <dbReference type="NCBI Taxonomy" id="408172"/>
    <lineage>
        <taxon>unclassified sequences</taxon>
        <taxon>metagenomes</taxon>
        <taxon>ecological metagenomes</taxon>
    </lineage>
</organism>
<reference evidence="1" key="1">
    <citation type="submission" date="2018-05" db="EMBL/GenBank/DDBJ databases">
        <authorList>
            <person name="Lanie J.A."/>
            <person name="Ng W.-L."/>
            <person name="Kazmierczak K.M."/>
            <person name="Andrzejewski T.M."/>
            <person name="Davidsen T.M."/>
            <person name="Wayne K.J."/>
            <person name="Tettelin H."/>
            <person name="Glass J.I."/>
            <person name="Rusch D."/>
            <person name="Podicherti R."/>
            <person name="Tsui H.-C.T."/>
            <person name="Winkler M.E."/>
        </authorList>
    </citation>
    <scope>NUCLEOTIDE SEQUENCE</scope>
</reference>
<proteinExistence type="predicted"/>
<evidence type="ECO:0000313" key="1">
    <source>
        <dbReference type="EMBL" id="SVB18585.1"/>
    </source>
</evidence>
<sequence length="348" mass="38337">MLKSKSYKLNNYANVQEYFHSHNWTDGLPVVPPTPETVKDLLEWSNVEPEHLIGIEPVRSRPITAEKLAINAVMAGCLPEHFPLVCESFSAMLKEPFLLHGSTASTGGCAILIIINGPIRQQLGMNGTFNALGSSDRATTVIGRAIRLILCNLLDVRPGDVDRSTLGHPGKFSFCIAEDEENTNWLSLAEDRDIPQGMSAVTVMSAGSPRQIMNEWTTNPEEILDTFVAEIKSCMRHYSIWPGNYAIVIPPQLRVHFEDSQWSKKDIRRYVFNHARIKRKEWGECGKASIIGNKGEKEYAALTDENHLLVIAAGGPAGGFGAIIPPWFGTKSKAVTQPLGVCLDCGPE</sequence>
<accession>A0A382BXP6</accession>
<dbReference type="AlphaFoldDB" id="A0A382BXP6"/>
<protein>
    <submittedName>
        <fullName evidence="1">Uncharacterized protein</fullName>
    </submittedName>
</protein>
<gene>
    <name evidence="1" type="ORF">METZ01_LOCUS171439</name>
</gene>
<name>A0A382BXP6_9ZZZZ</name>